<keyword evidence="5" id="KW-1185">Reference proteome</keyword>
<feature type="coiled-coil region" evidence="2">
    <location>
        <begin position="345"/>
        <end position="393"/>
    </location>
</feature>
<gene>
    <name evidence="4" type="ORF">CRM22_003162</name>
</gene>
<sequence length="1012" mass="117019">MEGEQLQKENGKVESEGNSQQMDSVGGTIDQFEKYENFENSEDFVIVAQPNCDIRPKVQAQDVGFKPSGGNESTLSSSSASGVIELIENLCDEKLVSSTQASLLKNKYLKIYRMLTESRDSEFRLVNQSKQYAVELRKLEETLAKAENYPESYNTQADKLRKELLTAENQLLCCEGRCDELGYIIEGLRDEERMLRRECKRKPKGEELENQRVQLERTIEELRAEKLKHTNDGKHLIQTLREEHGALEEEEQLANNTKEQLQSLKDELSGTNSVPIQYQKECAKIQKQQLEAKQLFDDSVVEHSRLQEELDTLDSCRVQLEMESAKLSRQYAKRHRKIYDMQSDYDAATVELEGAQQKAAEYALQKTEMELNMRHLRSERMRLDEQLKTITRERDVAVRGVRKSEVGLRGLRDAIKFQKALCAEKKSACEQMRQMGSDKELMKHRALLLKEVIGKQNDLIGQCNLSEAEKDNLEKLLKTESKLKQRLADLVAETVELSRLATARAEERELKSRELQTATVRYTRIRDEVKSKELQILEYEKSLRNTQKQLTDFSNLYNAIREERNNCMNLIQLAQQKMQEMQEKLGMRTNDLKLLQNTSRRTVELIGQQRIKIKEALHERDQIRQELSKQVCVMRDHETKRDQLQLSIEHENLTIHKTKDHTVKIQNMIGRAIKVRNDRVNQLVERNEEVCVLQEKIRLQEDALAKGDLELTRLDEQLRWLGQEKRDLENGIMVLRRKLKQRKELEDEMSTKQVQLTLLQDTSRQMELAVTDPTAQIRDPITGEALLDDPVVFGTAASGVLVPVKRLREVSNQEPEPAQLRVKIDAIQVQLLTRERKLLECDLLLQAVNRLVANLQGQTAIGRDTTLKLAKKMNERHADVEQTNKKLKAMVAELNMLRSMAFNLEGKVKELRIFVLDIHRSMQMGDFSSEHLKLMWTKAPKHKQNRGNVMQRPKNVQITLGPERHNTYCTQEDTETKRKGELLDATLSFGTPKFLSQTEPDSKKRPTTPQSS</sequence>
<dbReference type="OrthoDB" id="10262929at2759"/>
<dbReference type="AlphaFoldDB" id="A0A4S2M2M7"/>
<dbReference type="STRING" id="147828.A0A4S2M2M7"/>
<reference evidence="4 5" key="1">
    <citation type="journal article" date="2019" name="BMC Genomics">
        <title>New insights from Opisthorchis felineus genome: update on genomics of the epidemiologically important liver flukes.</title>
        <authorList>
            <person name="Ershov N.I."/>
            <person name="Mordvinov V.A."/>
            <person name="Prokhortchouk E.B."/>
            <person name="Pakharukova M.Y."/>
            <person name="Gunbin K.V."/>
            <person name="Ustyantsev K."/>
            <person name="Genaev M.A."/>
            <person name="Blinov A.G."/>
            <person name="Mazur A."/>
            <person name="Boulygina E."/>
            <person name="Tsygankova S."/>
            <person name="Khrameeva E."/>
            <person name="Chekanov N."/>
            <person name="Fan G."/>
            <person name="Xiao A."/>
            <person name="Zhang H."/>
            <person name="Xu X."/>
            <person name="Yang H."/>
            <person name="Solovyev V."/>
            <person name="Lee S.M."/>
            <person name="Liu X."/>
            <person name="Afonnikov D.A."/>
            <person name="Skryabin K.G."/>
        </authorList>
    </citation>
    <scope>NUCLEOTIDE SEQUENCE [LARGE SCALE GENOMIC DNA]</scope>
    <source>
        <strain evidence="4">AK-0245</strain>
        <tissue evidence="4">Whole organism</tissue>
    </source>
</reference>
<accession>A0A4S2M2M7</accession>
<evidence type="ECO:0000256" key="3">
    <source>
        <dbReference type="SAM" id="MobiDB-lite"/>
    </source>
</evidence>
<dbReference type="GO" id="GO:0005856">
    <property type="term" value="C:cytoskeleton"/>
    <property type="evidence" value="ECO:0007669"/>
    <property type="project" value="TreeGrafter"/>
</dbReference>
<feature type="region of interest" description="Disordered" evidence="3">
    <location>
        <begin position="1"/>
        <end position="29"/>
    </location>
</feature>
<evidence type="ECO:0000313" key="5">
    <source>
        <dbReference type="Proteomes" id="UP000308267"/>
    </source>
</evidence>
<name>A0A4S2M2M7_OPIFE</name>
<feature type="coiled-coil region" evidence="2">
    <location>
        <begin position="870"/>
        <end position="900"/>
    </location>
</feature>
<dbReference type="Proteomes" id="UP000308267">
    <property type="component" value="Unassembled WGS sequence"/>
</dbReference>
<comment type="caution">
    <text evidence="4">The sequence shown here is derived from an EMBL/GenBank/DDBJ whole genome shotgun (WGS) entry which is preliminary data.</text>
</comment>
<dbReference type="EMBL" id="SJOL01005327">
    <property type="protein sequence ID" value="TGZ70493.1"/>
    <property type="molecule type" value="Genomic_DNA"/>
</dbReference>
<dbReference type="PANTHER" id="PTHR32083">
    <property type="entry name" value="CILIA AND FLAGELLA-ASSOCIATED PROTEIN 58-RELATED"/>
    <property type="match status" value="1"/>
</dbReference>
<feature type="coiled-coil region" evidence="2">
    <location>
        <begin position="466"/>
        <end position="493"/>
    </location>
</feature>
<feature type="region of interest" description="Disordered" evidence="3">
    <location>
        <begin position="989"/>
        <end position="1012"/>
    </location>
</feature>
<feature type="coiled-coil region" evidence="2">
    <location>
        <begin position="129"/>
        <end position="177"/>
    </location>
</feature>
<protein>
    <recommendedName>
        <fullName evidence="6">Coiled-coil domain-containing protein 146</fullName>
    </recommendedName>
</protein>
<evidence type="ECO:0008006" key="6">
    <source>
        <dbReference type="Google" id="ProtNLM"/>
    </source>
</evidence>
<feature type="compositionally biased region" description="Basic and acidic residues" evidence="3">
    <location>
        <begin position="1"/>
        <end position="15"/>
    </location>
</feature>
<feature type="coiled-coil region" evidence="2">
    <location>
        <begin position="529"/>
        <end position="626"/>
    </location>
</feature>
<evidence type="ECO:0000313" key="4">
    <source>
        <dbReference type="EMBL" id="TGZ70493.1"/>
    </source>
</evidence>
<evidence type="ECO:0000256" key="2">
    <source>
        <dbReference type="SAM" id="Coils"/>
    </source>
</evidence>
<dbReference type="PANTHER" id="PTHR32083:SF34">
    <property type="entry name" value="COILED-COIL DOMAIN-CONTAINING PROTEIN 146"/>
    <property type="match status" value="1"/>
</dbReference>
<feature type="coiled-coil region" evidence="2">
    <location>
        <begin position="735"/>
        <end position="762"/>
    </location>
</feature>
<evidence type="ECO:0000256" key="1">
    <source>
        <dbReference type="ARBA" id="ARBA00023054"/>
    </source>
</evidence>
<proteinExistence type="predicted"/>
<feature type="coiled-coil region" evidence="2">
    <location>
        <begin position="205"/>
        <end position="274"/>
    </location>
</feature>
<keyword evidence="1 2" id="KW-0175">Coiled coil</keyword>
<organism evidence="4 5">
    <name type="scientific">Opisthorchis felineus</name>
    <dbReference type="NCBI Taxonomy" id="147828"/>
    <lineage>
        <taxon>Eukaryota</taxon>
        <taxon>Metazoa</taxon>
        <taxon>Spiralia</taxon>
        <taxon>Lophotrochozoa</taxon>
        <taxon>Platyhelminthes</taxon>
        <taxon>Trematoda</taxon>
        <taxon>Digenea</taxon>
        <taxon>Opisthorchiida</taxon>
        <taxon>Opisthorchiata</taxon>
        <taxon>Opisthorchiidae</taxon>
        <taxon>Opisthorchis</taxon>
    </lineage>
</organism>